<dbReference type="EMBL" id="QOIM01000025">
    <property type="protein sequence ID" value="RCG22245.1"/>
    <property type="molecule type" value="Genomic_DNA"/>
</dbReference>
<dbReference type="Gene3D" id="1.10.10.10">
    <property type="entry name" value="Winged helix-like DNA-binding domain superfamily/Winged helix DNA-binding domain"/>
    <property type="match status" value="1"/>
</dbReference>
<dbReference type="InterPro" id="IPR036390">
    <property type="entry name" value="WH_DNA-bd_sf"/>
</dbReference>
<dbReference type="GO" id="GO:0003700">
    <property type="term" value="F:DNA-binding transcription factor activity"/>
    <property type="evidence" value="ECO:0007669"/>
    <property type="project" value="InterPro"/>
</dbReference>
<dbReference type="PANTHER" id="PTHR33164:SF103">
    <property type="entry name" value="REGULATORY PROTEIN MARR"/>
    <property type="match status" value="1"/>
</dbReference>
<dbReference type="InterPro" id="IPR036388">
    <property type="entry name" value="WH-like_DNA-bd_sf"/>
</dbReference>
<keyword evidence="3" id="KW-0804">Transcription</keyword>
<comment type="caution">
    <text evidence="5">The sequence shown here is derived from an EMBL/GenBank/DDBJ whole genome shotgun (WGS) entry which is preliminary data.</text>
</comment>
<dbReference type="RefSeq" id="WP_114014639.1">
    <property type="nucleotide sequence ID" value="NZ_QOIM01000025.1"/>
</dbReference>
<keyword evidence="6" id="KW-1185">Reference proteome</keyword>
<dbReference type="Pfam" id="PF01047">
    <property type="entry name" value="MarR"/>
    <property type="match status" value="1"/>
</dbReference>
<proteinExistence type="predicted"/>
<organism evidence="5 6">
    <name type="scientific">Streptomyces reniochalinae</name>
    <dbReference type="NCBI Taxonomy" id="2250578"/>
    <lineage>
        <taxon>Bacteria</taxon>
        <taxon>Bacillati</taxon>
        <taxon>Actinomycetota</taxon>
        <taxon>Actinomycetes</taxon>
        <taxon>Kitasatosporales</taxon>
        <taxon>Streptomycetaceae</taxon>
        <taxon>Streptomyces</taxon>
    </lineage>
</organism>
<evidence type="ECO:0000313" key="6">
    <source>
        <dbReference type="Proteomes" id="UP000253507"/>
    </source>
</evidence>
<name>A0A367EXD9_9ACTN</name>
<dbReference type="Proteomes" id="UP000253507">
    <property type="component" value="Unassembled WGS sequence"/>
</dbReference>
<dbReference type="PANTHER" id="PTHR33164">
    <property type="entry name" value="TRANSCRIPTIONAL REGULATOR, MARR FAMILY"/>
    <property type="match status" value="1"/>
</dbReference>
<accession>A0A367EXD9</accession>
<reference evidence="5 6" key="1">
    <citation type="submission" date="2018-06" db="EMBL/GenBank/DDBJ databases">
        <title>Streptomyces reniochalinae sp. nov. and Streptomyces diacarnus sp. nov. from marine sponges.</title>
        <authorList>
            <person name="Li L."/>
        </authorList>
    </citation>
    <scope>NUCLEOTIDE SEQUENCE [LARGE SCALE GENOMIC DNA]</scope>
    <source>
        <strain evidence="5 6">LHW50302</strain>
    </source>
</reference>
<dbReference type="InterPro" id="IPR023187">
    <property type="entry name" value="Tscrpt_reg_MarR-type_CS"/>
</dbReference>
<evidence type="ECO:0000256" key="2">
    <source>
        <dbReference type="ARBA" id="ARBA00023125"/>
    </source>
</evidence>
<keyword evidence="1" id="KW-0805">Transcription regulation</keyword>
<keyword evidence="2" id="KW-0238">DNA-binding</keyword>
<gene>
    <name evidence="5" type="ORF">DQ392_07075</name>
</gene>
<evidence type="ECO:0000313" key="5">
    <source>
        <dbReference type="EMBL" id="RCG22245.1"/>
    </source>
</evidence>
<evidence type="ECO:0000256" key="1">
    <source>
        <dbReference type="ARBA" id="ARBA00023015"/>
    </source>
</evidence>
<feature type="domain" description="HTH marR-type" evidence="4">
    <location>
        <begin position="19"/>
        <end position="147"/>
    </location>
</feature>
<dbReference type="InterPro" id="IPR000835">
    <property type="entry name" value="HTH_MarR-typ"/>
</dbReference>
<dbReference type="SMART" id="SM00347">
    <property type="entry name" value="HTH_MARR"/>
    <property type="match status" value="1"/>
</dbReference>
<evidence type="ECO:0000256" key="3">
    <source>
        <dbReference type="ARBA" id="ARBA00023163"/>
    </source>
</evidence>
<protein>
    <submittedName>
        <fullName evidence="5">MarR family transcriptional regulator</fullName>
    </submittedName>
</protein>
<dbReference type="SUPFAM" id="SSF46785">
    <property type="entry name" value="Winged helix' DNA-binding domain"/>
    <property type="match status" value="1"/>
</dbReference>
<sequence length="170" mass="18438">MGVNPIPPGHNTRDTAQRASEVIELLEVLWERGRNAASTTPVSPSQLRVMYCVDRDEGMNLRALGEALGSAPSSVSRLCDRLEAIGFVERSPSPTSRRELELRLTGRGRAYLTHLREQREEALLGMLDGMRVREREALLKGLRGFVDATGGALVPHPSAAGSADAALRPA</sequence>
<dbReference type="AlphaFoldDB" id="A0A367EXD9"/>
<dbReference type="PROSITE" id="PS50995">
    <property type="entry name" value="HTH_MARR_2"/>
    <property type="match status" value="1"/>
</dbReference>
<evidence type="ECO:0000259" key="4">
    <source>
        <dbReference type="PROSITE" id="PS50995"/>
    </source>
</evidence>
<dbReference type="PROSITE" id="PS01117">
    <property type="entry name" value="HTH_MARR_1"/>
    <property type="match status" value="1"/>
</dbReference>
<dbReference type="InterPro" id="IPR039422">
    <property type="entry name" value="MarR/SlyA-like"/>
</dbReference>
<dbReference type="GO" id="GO:0006950">
    <property type="term" value="P:response to stress"/>
    <property type="evidence" value="ECO:0007669"/>
    <property type="project" value="TreeGrafter"/>
</dbReference>
<dbReference type="OrthoDB" id="3830756at2"/>
<dbReference type="GO" id="GO:0003677">
    <property type="term" value="F:DNA binding"/>
    <property type="evidence" value="ECO:0007669"/>
    <property type="project" value="UniProtKB-KW"/>
</dbReference>